<dbReference type="EMBL" id="CM056744">
    <property type="protein sequence ID" value="KAJ8665362.1"/>
    <property type="molecule type" value="Genomic_DNA"/>
</dbReference>
<keyword evidence="2" id="KW-1185">Reference proteome</keyword>
<evidence type="ECO:0000313" key="2">
    <source>
        <dbReference type="Proteomes" id="UP001239111"/>
    </source>
</evidence>
<gene>
    <name evidence="1" type="ORF">QAD02_007024</name>
</gene>
<name>A0ACC2N2W2_9HYME</name>
<accession>A0ACC2N2W2</accession>
<reference evidence="1" key="1">
    <citation type="submission" date="2023-04" db="EMBL/GenBank/DDBJ databases">
        <title>A chromosome-level genome assembly of the parasitoid wasp Eretmocerus hayati.</title>
        <authorList>
            <person name="Zhong Y."/>
            <person name="Liu S."/>
            <person name="Liu Y."/>
        </authorList>
    </citation>
    <scope>NUCLEOTIDE SEQUENCE</scope>
    <source>
        <strain evidence="1">ZJU_SS_LIU_2023</strain>
    </source>
</reference>
<evidence type="ECO:0000313" key="1">
    <source>
        <dbReference type="EMBL" id="KAJ8665362.1"/>
    </source>
</evidence>
<dbReference type="Proteomes" id="UP001239111">
    <property type="component" value="Chromosome 4"/>
</dbReference>
<sequence>MQLNLMHLSYWNHITRATFSTKLSGGQSYYKCESEENDGLVENMKVDDKVVGLTSFHDEPEVQTDWEEEIDRYLRTRRKPATVDVLDWWRCNQSTNQKTSQASCRHQSPQSEFFQRHRL</sequence>
<organism evidence="1 2">
    <name type="scientific">Eretmocerus hayati</name>
    <dbReference type="NCBI Taxonomy" id="131215"/>
    <lineage>
        <taxon>Eukaryota</taxon>
        <taxon>Metazoa</taxon>
        <taxon>Ecdysozoa</taxon>
        <taxon>Arthropoda</taxon>
        <taxon>Hexapoda</taxon>
        <taxon>Insecta</taxon>
        <taxon>Pterygota</taxon>
        <taxon>Neoptera</taxon>
        <taxon>Endopterygota</taxon>
        <taxon>Hymenoptera</taxon>
        <taxon>Apocrita</taxon>
        <taxon>Proctotrupomorpha</taxon>
        <taxon>Chalcidoidea</taxon>
        <taxon>Aphelinidae</taxon>
        <taxon>Aphelininae</taxon>
        <taxon>Eretmocerus</taxon>
    </lineage>
</organism>
<proteinExistence type="predicted"/>
<protein>
    <submittedName>
        <fullName evidence="1">Uncharacterized protein</fullName>
    </submittedName>
</protein>
<comment type="caution">
    <text evidence="1">The sequence shown here is derived from an EMBL/GenBank/DDBJ whole genome shotgun (WGS) entry which is preliminary data.</text>
</comment>